<keyword evidence="2 5" id="KW-0349">Heme</keyword>
<gene>
    <name evidence="6" type="ORF">FUAX_27410</name>
</gene>
<keyword evidence="4 5" id="KW-0408">Iron</keyword>
<evidence type="ECO:0000256" key="2">
    <source>
        <dbReference type="ARBA" id="ARBA00022617"/>
    </source>
</evidence>
<evidence type="ECO:0008006" key="8">
    <source>
        <dbReference type="Google" id="ProtNLM"/>
    </source>
</evidence>
<dbReference type="RefSeq" id="WP_338391876.1">
    <property type="nucleotide sequence ID" value="NZ_AP025314.1"/>
</dbReference>
<keyword evidence="7" id="KW-1185">Reference proteome</keyword>
<keyword evidence="3 5" id="KW-0479">Metal-binding</keyword>
<dbReference type="InterPro" id="IPR001486">
    <property type="entry name" value="Hemoglobin_trunc"/>
</dbReference>
<proteinExistence type="predicted"/>
<dbReference type="KEGG" id="fax:FUAX_27410"/>
<evidence type="ECO:0000313" key="6">
    <source>
        <dbReference type="EMBL" id="BDD10309.1"/>
    </source>
</evidence>
<evidence type="ECO:0000256" key="3">
    <source>
        <dbReference type="ARBA" id="ARBA00022723"/>
    </source>
</evidence>
<dbReference type="Pfam" id="PF01152">
    <property type="entry name" value="Bac_globin"/>
    <property type="match status" value="1"/>
</dbReference>
<name>A0AAU9D712_9BACT</name>
<evidence type="ECO:0000256" key="5">
    <source>
        <dbReference type="PIRSR" id="PIRSR601486-1"/>
    </source>
</evidence>
<dbReference type="Proteomes" id="UP001348817">
    <property type="component" value="Chromosome"/>
</dbReference>
<keyword evidence="1" id="KW-0813">Transport</keyword>
<dbReference type="AlphaFoldDB" id="A0AAU9D712"/>
<feature type="binding site" description="distal binding residue" evidence="5">
    <location>
        <position position="68"/>
    </location>
    <ligand>
        <name>heme</name>
        <dbReference type="ChEBI" id="CHEBI:30413"/>
    </ligand>
    <ligandPart>
        <name>Fe</name>
        <dbReference type="ChEBI" id="CHEBI:18248"/>
    </ligandPart>
</feature>
<dbReference type="GO" id="GO:0046872">
    <property type="term" value="F:metal ion binding"/>
    <property type="evidence" value="ECO:0007669"/>
    <property type="project" value="UniProtKB-KW"/>
</dbReference>
<sequence length="133" mass="15538">MEDIKGRADVEWLVDDFYEKVRKDPLLGPIFDDVMKVDWSKHLPIMYDFWETNIFGVAKYKGRPIEAHAKVHDRAPMEQALFDRWLELFDKTIDENFEGIRATTLKKHAASIAGIMHFKVNHPGDIRMAPPKK</sequence>
<evidence type="ECO:0000256" key="1">
    <source>
        <dbReference type="ARBA" id="ARBA00022448"/>
    </source>
</evidence>
<dbReference type="CDD" id="cd08916">
    <property type="entry name" value="TrHb3_P"/>
    <property type="match status" value="1"/>
</dbReference>
<dbReference type="GO" id="GO:0019825">
    <property type="term" value="F:oxygen binding"/>
    <property type="evidence" value="ECO:0007669"/>
    <property type="project" value="InterPro"/>
</dbReference>
<reference evidence="6 7" key="1">
    <citation type="submission" date="2021-12" db="EMBL/GenBank/DDBJ databases">
        <title>Genome sequencing of bacteria with rrn-lacking chromosome and rrn-plasmid.</title>
        <authorList>
            <person name="Anda M."/>
            <person name="Iwasaki W."/>
        </authorList>
    </citation>
    <scope>NUCLEOTIDE SEQUENCE [LARGE SCALE GENOMIC DNA]</scope>
    <source>
        <strain evidence="6 7">DSM 100852</strain>
    </source>
</reference>
<organism evidence="6 7">
    <name type="scientific">Fulvitalea axinellae</name>
    <dbReference type="NCBI Taxonomy" id="1182444"/>
    <lineage>
        <taxon>Bacteria</taxon>
        <taxon>Pseudomonadati</taxon>
        <taxon>Bacteroidota</taxon>
        <taxon>Cytophagia</taxon>
        <taxon>Cytophagales</taxon>
        <taxon>Persicobacteraceae</taxon>
        <taxon>Fulvitalea</taxon>
    </lineage>
</organism>
<accession>A0AAU9D712</accession>
<dbReference type="EMBL" id="AP025314">
    <property type="protein sequence ID" value="BDD10309.1"/>
    <property type="molecule type" value="Genomic_DNA"/>
</dbReference>
<dbReference type="Gene3D" id="1.10.490.10">
    <property type="entry name" value="Globins"/>
    <property type="match status" value="1"/>
</dbReference>
<dbReference type="SUPFAM" id="SSF46458">
    <property type="entry name" value="Globin-like"/>
    <property type="match status" value="1"/>
</dbReference>
<evidence type="ECO:0000313" key="7">
    <source>
        <dbReference type="Proteomes" id="UP001348817"/>
    </source>
</evidence>
<evidence type="ECO:0000256" key="4">
    <source>
        <dbReference type="ARBA" id="ARBA00023004"/>
    </source>
</evidence>
<dbReference type="GO" id="GO:0020037">
    <property type="term" value="F:heme binding"/>
    <property type="evidence" value="ECO:0007669"/>
    <property type="project" value="InterPro"/>
</dbReference>
<protein>
    <recommendedName>
        <fullName evidence="8">Group III truncated hemoglobin</fullName>
    </recommendedName>
</protein>
<dbReference type="InterPro" id="IPR009050">
    <property type="entry name" value="Globin-like_sf"/>
</dbReference>
<dbReference type="InterPro" id="IPR012292">
    <property type="entry name" value="Globin/Proto"/>
</dbReference>